<reference evidence="1 2" key="1">
    <citation type="submission" date="2019-02" db="EMBL/GenBank/DDBJ databases">
        <title>Deep-cultivation of Planctomycetes and their phenomic and genomic characterization uncovers novel biology.</title>
        <authorList>
            <person name="Wiegand S."/>
            <person name="Jogler M."/>
            <person name="Boedeker C."/>
            <person name="Pinto D."/>
            <person name="Vollmers J."/>
            <person name="Rivas-Marin E."/>
            <person name="Kohn T."/>
            <person name="Peeters S.H."/>
            <person name="Heuer A."/>
            <person name="Rast P."/>
            <person name="Oberbeckmann S."/>
            <person name="Bunk B."/>
            <person name="Jeske O."/>
            <person name="Meyerdierks A."/>
            <person name="Storesund J.E."/>
            <person name="Kallscheuer N."/>
            <person name="Luecker S."/>
            <person name="Lage O.M."/>
            <person name="Pohl T."/>
            <person name="Merkel B.J."/>
            <person name="Hornburger P."/>
            <person name="Mueller R.-W."/>
            <person name="Bruemmer F."/>
            <person name="Labrenz M."/>
            <person name="Spormann A.M."/>
            <person name="Op den Camp H."/>
            <person name="Overmann J."/>
            <person name="Amann R."/>
            <person name="Jetten M.S.M."/>
            <person name="Mascher T."/>
            <person name="Medema M.H."/>
            <person name="Devos D.P."/>
            <person name="Kaster A.-K."/>
            <person name="Ovreas L."/>
            <person name="Rohde M."/>
            <person name="Galperin M.Y."/>
            <person name="Jogler C."/>
        </authorList>
    </citation>
    <scope>NUCLEOTIDE SEQUENCE [LARGE SCALE GENOMIC DNA]</scope>
    <source>
        <strain evidence="1 2">Spa11</strain>
    </source>
</reference>
<evidence type="ECO:0000313" key="2">
    <source>
        <dbReference type="Proteomes" id="UP000316426"/>
    </source>
</evidence>
<organism evidence="1 2">
    <name type="scientific">Botrimarina mediterranea</name>
    <dbReference type="NCBI Taxonomy" id="2528022"/>
    <lineage>
        <taxon>Bacteria</taxon>
        <taxon>Pseudomonadati</taxon>
        <taxon>Planctomycetota</taxon>
        <taxon>Planctomycetia</taxon>
        <taxon>Pirellulales</taxon>
        <taxon>Lacipirellulaceae</taxon>
        <taxon>Botrimarina</taxon>
    </lineage>
</organism>
<protein>
    <recommendedName>
        <fullName evidence="3">(Na+)-NQR maturation NqrM</fullName>
    </recommendedName>
</protein>
<evidence type="ECO:0000313" key="1">
    <source>
        <dbReference type="EMBL" id="QDV74253.1"/>
    </source>
</evidence>
<gene>
    <name evidence="1" type="ORF">Spa11_24530</name>
</gene>
<evidence type="ECO:0008006" key="3">
    <source>
        <dbReference type="Google" id="ProtNLM"/>
    </source>
</evidence>
<dbReference type="EMBL" id="CP036349">
    <property type="protein sequence ID" value="QDV74253.1"/>
    <property type="molecule type" value="Genomic_DNA"/>
</dbReference>
<accession>A0A518K8Z7</accession>
<dbReference type="KEGG" id="bmei:Spa11_24530"/>
<dbReference type="InterPro" id="IPR007495">
    <property type="entry name" value="NqrM"/>
</dbReference>
<name>A0A518K8Z7_9BACT</name>
<dbReference type="AlphaFoldDB" id="A0A518K8Z7"/>
<proteinExistence type="predicted"/>
<dbReference type="Proteomes" id="UP000316426">
    <property type="component" value="Chromosome"/>
</dbReference>
<dbReference type="RefSeq" id="WP_145112503.1">
    <property type="nucleotide sequence ID" value="NZ_CP036349.1"/>
</dbReference>
<sequence>MNTFLVTLAVFAVALAGMAIGVMLSGRRIKGSCGGLSSFKDHEGNSVCEACTNPSTDCTQRREREAATGGAATGG</sequence>
<dbReference type="Pfam" id="PF04400">
    <property type="entry name" value="NqrM"/>
    <property type="match status" value="1"/>
</dbReference>
<keyword evidence="2" id="KW-1185">Reference proteome</keyword>